<evidence type="ECO:0008006" key="3">
    <source>
        <dbReference type="Google" id="ProtNLM"/>
    </source>
</evidence>
<dbReference type="Proteomes" id="UP001499915">
    <property type="component" value="Unassembled WGS sequence"/>
</dbReference>
<dbReference type="InterPro" id="IPR011008">
    <property type="entry name" value="Dimeric_a/b-barrel"/>
</dbReference>
<comment type="caution">
    <text evidence="1">The sequence shown here is derived from an EMBL/GenBank/DDBJ whole genome shotgun (WGS) entry which is preliminary data.</text>
</comment>
<keyword evidence="2" id="KW-1185">Reference proteome</keyword>
<protein>
    <recommendedName>
        <fullName evidence="3">ABM domain-containing protein</fullName>
    </recommendedName>
</protein>
<organism evidence="1 2">
    <name type="scientific">Marinobacterium maritimum</name>
    <dbReference type="NCBI Taxonomy" id="500162"/>
    <lineage>
        <taxon>Bacteria</taxon>
        <taxon>Pseudomonadati</taxon>
        <taxon>Pseudomonadota</taxon>
        <taxon>Gammaproteobacteria</taxon>
        <taxon>Oceanospirillales</taxon>
        <taxon>Oceanospirillaceae</taxon>
        <taxon>Marinobacterium</taxon>
    </lineage>
</organism>
<dbReference type="EMBL" id="BAAAET010000002">
    <property type="protein sequence ID" value="GAA0692326.1"/>
    <property type="molecule type" value="Genomic_DNA"/>
</dbReference>
<accession>A0ABN1I6L3</accession>
<evidence type="ECO:0000313" key="2">
    <source>
        <dbReference type="Proteomes" id="UP001499915"/>
    </source>
</evidence>
<name>A0ABN1I6L3_9GAMM</name>
<proteinExistence type="predicted"/>
<gene>
    <name evidence="1" type="ORF">GCM10009104_19280</name>
</gene>
<sequence>MYARHLTFRSTPDNRPEIEAFAREVYELFQNLDGFISVTFGVSEDEIEYGSFSLWETKAAAESAGKRAGEEIAPKHQKVMMTEAKVKYFEAMSPAMLSQTGQDG</sequence>
<dbReference type="SUPFAM" id="SSF54909">
    <property type="entry name" value="Dimeric alpha+beta barrel"/>
    <property type="match status" value="1"/>
</dbReference>
<evidence type="ECO:0000313" key="1">
    <source>
        <dbReference type="EMBL" id="GAA0692326.1"/>
    </source>
</evidence>
<reference evidence="1 2" key="1">
    <citation type="journal article" date="2019" name="Int. J. Syst. Evol. Microbiol.">
        <title>The Global Catalogue of Microorganisms (GCM) 10K type strain sequencing project: providing services to taxonomists for standard genome sequencing and annotation.</title>
        <authorList>
            <consortium name="The Broad Institute Genomics Platform"/>
            <consortium name="The Broad Institute Genome Sequencing Center for Infectious Disease"/>
            <person name="Wu L."/>
            <person name="Ma J."/>
        </authorList>
    </citation>
    <scope>NUCLEOTIDE SEQUENCE [LARGE SCALE GENOMIC DNA]</scope>
    <source>
        <strain evidence="1 2">JCM 15134</strain>
    </source>
</reference>
<dbReference type="RefSeq" id="WP_343805311.1">
    <property type="nucleotide sequence ID" value="NZ_BAAAET010000002.1"/>
</dbReference>
<dbReference type="Gene3D" id="3.30.70.100">
    <property type="match status" value="1"/>
</dbReference>